<dbReference type="AlphaFoldDB" id="A0A7C5R7I1"/>
<reference evidence="2" key="1">
    <citation type="journal article" date="2020" name="mSystems">
        <title>Genome- and Community-Level Interaction Insights into Carbon Utilization and Element Cycling Functions of Hydrothermarchaeota in Hydrothermal Sediment.</title>
        <authorList>
            <person name="Zhou Z."/>
            <person name="Liu Y."/>
            <person name="Xu W."/>
            <person name="Pan J."/>
            <person name="Luo Z.H."/>
            <person name="Li M."/>
        </authorList>
    </citation>
    <scope>NUCLEOTIDE SEQUENCE [LARGE SCALE GENOMIC DNA]</scope>
    <source>
        <strain evidence="2">HyVt-485</strain>
    </source>
</reference>
<evidence type="ECO:0000256" key="1">
    <source>
        <dbReference type="SAM" id="SignalP"/>
    </source>
</evidence>
<accession>A0A7C5R7I1</accession>
<feature type="non-terminal residue" evidence="2">
    <location>
        <position position="361"/>
    </location>
</feature>
<dbReference type="EMBL" id="DRMJ01000243">
    <property type="protein sequence ID" value="HHL42927.1"/>
    <property type="molecule type" value="Genomic_DNA"/>
</dbReference>
<dbReference type="Proteomes" id="UP000885830">
    <property type="component" value="Unassembled WGS sequence"/>
</dbReference>
<keyword evidence="1" id="KW-0732">Signal</keyword>
<comment type="caution">
    <text evidence="2">The sequence shown here is derived from an EMBL/GenBank/DDBJ whole genome shotgun (WGS) entry which is preliminary data.</text>
</comment>
<dbReference type="PROSITE" id="PS51257">
    <property type="entry name" value="PROKAR_LIPOPROTEIN"/>
    <property type="match status" value="1"/>
</dbReference>
<gene>
    <name evidence="2" type="ORF">ENJ42_04855</name>
</gene>
<feature type="chain" id="PRO_5027876566" evidence="1">
    <location>
        <begin position="20"/>
        <end position="361"/>
    </location>
</feature>
<protein>
    <submittedName>
        <fullName evidence="2">Uncharacterized protein</fullName>
    </submittedName>
</protein>
<evidence type="ECO:0000313" key="2">
    <source>
        <dbReference type="EMBL" id="HHL42927.1"/>
    </source>
</evidence>
<proteinExistence type="predicted"/>
<feature type="signal peptide" evidence="1">
    <location>
        <begin position="1"/>
        <end position="19"/>
    </location>
</feature>
<name>A0A7C5R7I1_9PROT</name>
<sequence>MRLVACAFSAVLLSGCSWMGGGAGGSYNYGYNGAGGCGASQYGYTSVAQYGYGTDGCAGAGSYAVAGMAGMNGGGAYGAGYGVGAGYGGATAYGTGAGYGGATGYGTGAGYGAGAGAGFGTGYGGAYGVGAGTGAYGTGVGTGALGLRGGVQGAGASGYGYGYGASGGGTVLGADAGYGTAVGGAQYVNGGQVAGQWVNGQWVSGATYGGGSVTTVQGAPIYVPQPYPAYYGVGVGGGLRGVSAALPFGLEAGIGTGFAIGGDIFQGAPSKPSGTNHISALPAISYNDAYKNAVSYDLTATYDLDPTTTLLGRIGYKSADGERLKVGTITDGTITEDLYAQWGDMEEVTLEGGVRKYMGGW</sequence>
<organism evidence="2">
    <name type="scientific">Hellea balneolensis</name>
    <dbReference type="NCBI Taxonomy" id="287478"/>
    <lineage>
        <taxon>Bacteria</taxon>
        <taxon>Pseudomonadati</taxon>
        <taxon>Pseudomonadota</taxon>
        <taxon>Alphaproteobacteria</taxon>
        <taxon>Maricaulales</taxon>
        <taxon>Robiginitomaculaceae</taxon>
        <taxon>Hellea</taxon>
    </lineage>
</organism>